<dbReference type="EMBL" id="AMPZ03000002">
    <property type="protein sequence ID" value="KAH9592121.1"/>
    <property type="molecule type" value="Genomic_DNA"/>
</dbReference>
<name>A0A922LS36_SCHHA</name>
<reference evidence="1" key="4">
    <citation type="journal article" date="2022" name="PLoS Pathog.">
        <title>Chromosome-level genome of Schistosoma haematobium underpins genome-wide explorations of molecular variation.</title>
        <authorList>
            <person name="Stroehlein A.J."/>
            <person name="Korhonen P.K."/>
            <person name="Lee V.V."/>
            <person name="Ralph S.A."/>
            <person name="Mentink-Kane M."/>
            <person name="You H."/>
            <person name="McManus D.P."/>
            <person name="Tchuente L.T."/>
            <person name="Stothard J.R."/>
            <person name="Kaur P."/>
            <person name="Dudchenko O."/>
            <person name="Aiden E.L."/>
            <person name="Yang B."/>
            <person name="Yang H."/>
            <person name="Emery A.M."/>
            <person name="Webster B.L."/>
            <person name="Brindley P.J."/>
            <person name="Rollinson D."/>
            <person name="Chang B.C.H."/>
            <person name="Gasser R.B."/>
            <person name="Young N.D."/>
        </authorList>
    </citation>
    <scope>NUCLEOTIDE SEQUENCE</scope>
</reference>
<dbReference type="Proteomes" id="UP000471633">
    <property type="component" value="Unassembled WGS sequence"/>
</dbReference>
<dbReference type="GeneID" id="75576730"/>
<accession>A0A922LS36</accession>
<proteinExistence type="predicted"/>
<dbReference type="AlphaFoldDB" id="A0A922LS36"/>
<reference evidence="1" key="2">
    <citation type="journal article" date="2019" name="Gigascience">
        <title>High-quality Schistosoma haematobium genome achieved by single-molecule and long-range sequencing.</title>
        <authorList>
            <person name="Stroehlein A.J."/>
            <person name="Korhonen P.K."/>
            <person name="Chong T.M."/>
            <person name="Lim Y.L."/>
            <person name="Chan K.G."/>
            <person name="Webster B."/>
            <person name="Rollinson D."/>
            <person name="Brindley P.J."/>
            <person name="Gasser R.B."/>
            <person name="Young N.D."/>
        </authorList>
    </citation>
    <scope>NUCLEOTIDE SEQUENCE</scope>
</reference>
<reference evidence="1" key="1">
    <citation type="journal article" date="2012" name="Nat. Genet.">
        <title>Whole-genome sequence of Schistosoma haematobium.</title>
        <authorList>
            <person name="Young N.D."/>
            <person name="Jex A.R."/>
            <person name="Li B."/>
            <person name="Liu S."/>
            <person name="Yang L."/>
            <person name="Xiong Z."/>
            <person name="Li Y."/>
            <person name="Cantacessi C."/>
            <person name="Hall R.S."/>
            <person name="Xu X."/>
            <person name="Chen F."/>
            <person name="Wu X."/>
            <person name="Zerlotini A."/>
            <person name="Oliveira G."/>
            <person name="Hofmann A."/>
            <person name="Zhang G."/>
            <person name="Fang X."/>
            <person name="Kang Y."/>
            <person name="Campbell B.E."/>
            <person name="Loukas A."/>
            <person name="Ranganathan S."/>
            <person name="Rollinson D."/>
            <person name="Rinaldi G."/>
            <person name="Brindley P.J."/>
            <person name="Yang H."/>
            <person name="Wang J."/>
            <person name="Wang J."/>
            <person name="Gasser R.B."/>
        </authorList>
    </citation>
    <scope>NUCLEOTIDE SEQUENCE</scope>
</reference>
<evidence type="ECO:0000313" key="2">
    <source>
        <dbReference type="Proteomes" id="UP000471633"/>
    </source>
</evidence>
<sequence>MKDLALNIYYINQIMQSMVSEHVPRWLQNQCVSNDSINVGGRKSGSSIAKHIIETGHKIDINTAFRTLCRNCQGRILKFIEALAIRKFTPPYVYKNNLS</sequence>
<reference evidence="1" key="3">
    <citation type="submission" date="2021-06" db="EMBL/GenBank/DDBJ databases">
        <title>Chromosome-level genome assembly for S. haematobium.</title>
        <authorList>
            <person name="Stroehlein A.J."/>
        </authorList>
    </citation>
    <scope>NUCLEOTIDE SEQUENCE</scope>
</reference>
<dbReference type="RefSeq" id="XP_051072191.1">
    <property type="nucleotide sequence ID" value="XM_051208719.1"/>
</dbReference>
<protein>
    <submittedName>
        <fullName evidence="1">Uncharacterized protein</fullName>
    </submittedName>
</protein>
<evidence type="ECO:0000313" key="1">
    <source>
        <dbReference type="EMBL" id="KAH9592121.1"/>
    </source>
</evidence>
<keyword evidence="2" id="KW-1185">Reference proteome</keyword>
<comment type="caution">
    <text evidence="1">The sequence shown here is derived from an EMBL/GenBank/DDBJ whole genome shotgun (WGS) entry which is preliminary data.</text>
</comment>
<organism evidence="1 2">
    <name type="scientific">Schistosoma haematobium</name>
    <name type="common">Blood fluke</name>
    <dbReference type="NCBI Taxonomy" id="6185"/>
    <lineage>
        <taxon>Eukaryota</taxon>
        <taxon>Metazoa</taxon>
        <taxon>Spiralia</taxon>
        <taxon>Lophotrochozoa</taxon>
        <taxon>Platyhelminthes</taxon>
        <taxon>Trematoda</taxon>
        <taxon>Digenea</taxon>
        <taxon>Strigeidida</taxon>
        <taxon>Schistosomatoidea</taxon>
        <taxon>Schistosomatidae</taxon>
        <taxon>Schistosoma</taxon>
    </lineage>
</organism>
<gene>
    <name evidence="1" type="ORF">MS3_00001241</name>
</gene>
<dbReference type="KEGG" id="shx:MS3_00001241"/>
<dbReference type="CTD" id="75576730"/>